<dbReference type="RefSeq" id="WP_350938442.1">
    <property type="nucleotide sequence ID" value="NZ_JAYWLC010000015.1"/>
</dbReference>
<reference evidence="3 4" key="2">
    <citation type="submission" date="2024-06" db="EMBL/GenBank/DDBJ databases">
        <title>Thioclava kandeliae sp. nov. from a rhizosphere soil sample of Kandelia candel in a mangrove.</title>
        <authorList>
            <person name="Mu T."/>
        </authorList>
    </citation>
    <scope>NUCLEOTIDE SEQUENCE [LARGE SCALE GENOMIC DNA]</scope>
    <source>
        <strain evidence="3 4">CPCC 100088</strain>
    </source>
</reference>
<name>A0ABV1SJV2_9RHOB</name>
<evidence type="ECO:0000313" key="3">
    <source>
        <dbReference type="EMBL" id="MER5173169.1"/>
    </source>
</evidence>
<dbReference type="Proteomes" id="UP001438953">
    <property type="component" value="Unassembled WGS sequence"/>
</dbReference>
<comment type="caution">
    <text evidence="3">The sequence shown here is derived from an EMBL/GenBank/DDBJ whole genome shotgun (WGS) entry which is preliminary data.</text>
</comment>
<evidence type="ECO:0000313" key="4">
    <source>
        <dbReference type="Proteomes" id="UP001438953"/>
    </source>
</evidence>
<organism evidence="3 4">
    <name type="scientific">Thioclava kandeliae</name>
    <dbReference type="NCBI Taxonomy" id="3070818"/>
    <lineage>
        <taxon>Bacteria</taxon>
        <taxon>Pseudomonadati</taxon>
        <taxon>Pseudomonadota</taxon>
        <taxon>Alphaproteobacteria</taxon>
        <taxon>Rhodobacterales</taxon>
        <taxon>Paracoccaceae</taxon>
        <taxon>Thioclava</taxon>
    </lineage>
</organism>
<keyword evidence="4" id="KW-1185">Reference proteome</keyword>
<protein>
    <submittedName>
        <fullName evidence="3">Hint domain-containing protein</fullName>
    </submittedName>
</protein>
<dbReference type="SUPFAM" id="SSF51294">
    <property type="entry name" value="Hedgehog/intein (Hint) domain"/>
    <property type="match status" value="1"/>
</dbReference>
<proteinExistence type="predicted"/>
<evidence type="ECO:0000256" key="1">
    <source>
        <dbReference type="SAM" id="MobiDB-lite"/>
    </source>
</evidence>
<reference evidence="3 4" key="1">
    <citation type="submission" date="2024-01" db="EMBL/GenBank/DDBJ databases">
        <authorList>
            <person name="Deng Y."/>
            <person name="Su J."/>
        </authorList>
    </citation>
    <scope>NUCLEOTIDE SEQUENCE [LARGE SCALE GENOMIC DNA]</scope>
    <source>
        <strain evidence="3 4">CPCC 100088</strain>
    </source>
</reference>
<evidence type="ECO:0000259" key="2">
    <source>
        <dbReference type="Pfam" id="PF13403"/>
    </source>
</evidence>
<dbReference type="EMBL" id="JAYWLC010000015">
    <property type="protein sequence ID" value="MER5173169.1"/>
    <property type="molecule type" value="Genomic_DNA"/>
</dbReference>
<dbReference type="InterPro" id="IPR028992">
    <property type="entry name" value="Hedgehog/Intein_dom"/>
</dbReference>
<feature type="domain" description="Hedgehog/Intein (Hint)" evidence="2">
    <location>
        <begin position="135"/>
        <end position="212"/>
    </location>
</feature>
<feature type="region of interest" description="Disordered" evidence="1">
    <location>
        <begin position="318"/>
        <end position="366"/>
    </location>
</feature>
<accession>A0ABV1SJV2</accession>
<dbReference type="Pfam" id="PF13403">
    <property type="entry name" value="Hint_2"/>
    <property type="match status" value="1"/>
</dbReference>
<dbReference type="InterPro" id="IPR036844">
    <property type="entry name" value="Hint_dom_sf"/>
</dbReference>
<sequence length="366" mass="39285">MPTVSQQTYNGGLVLNDLMSSNQTILLGNFGALQTGQTLTDEDHLLTVGETFISGGKTLTMIGSGLAQPGVSFMSVIIPTGTAVDLIIAQDAGGQIYFIYPDGAPNLTGAIALVVDAAPVGYNIQSQSILCIDSHAFIRAGGRDRPIASLRVGDLVDTQDNGPQRVLWIGTSLLRPRRDPVVRVPRHHFDTHRPYHPLHLSPQHRLALSGPHPDLPHFLTAAKHGCHPDICALRDCAHRRACNAGRTDQKIRATSTAKAVEMRNILLPKHSILFVNGATVESLFPGAEVIKTHPELHGMSVPQPALPVLRPGEARRLLRQSRKGQPAASKAAPDTAHEKTGLDGPVSNHSQQPLICSGSPLRPSQR</sequence>
<gene>
    <name evidence="3" type="ORF">VSX56_15475</name>
</gene>